<reference evidence="4" key="1">
    <citation type="journal article" date="2023" name="Insect Mol. Biol.">
        <title>Genome sequencing provides insights into the evolution of gene families encoding plant cell wall-degrading enzymes in longhorned beetles.</title>
        <authorList>
            <person name="Shin N.R."/>
            <person name="Okamura Y."/>
            <person name="Kirsch R."/>
            <person name="Pauchet Y."/>
        </authorList>
    </citation>
    <scope>NUCLEOTIDE SEQUENCE</scope>
    <source>
        <strain evidence="4">RBIC_L_NR</strain>
    </source>
</reference>
<evidence type="ECO:0000256" key="2">
    <source>
        <dbReference type="ARBA" id="ARBA00022723"/>
    </source>
</evidence>
<organism evidence="4 5">
    <name type="scientific">Rhamnusium bicolor</name>
    <dbReference type="NCBI Taxonomy" id="1586634"/>
    <lineage>
        <taxon>Eukaryota</taxon>
        <taxon>Metazoa</taxon>
        <taxon>Ecdysozoa</taxon>
        <taxon>Arthropoda</taxon>
        <taxon>Hexapoda</taxon>
        <taxon>Insecta</taxon>
        <taxon>Pterygota</taxon>
        <taxon>Neoptera</taxon>
        <taxon>Endopterygota</taxon>
        <taxon>Coleoptera</taxon>
        <taxon>Polyphaga</taxon>
        <taxon>Cucujiformia</taxon>
        <taxon>Chrysomeloidea</taxon>
        <taxon>Cerambycidae</taxon>
        <taxon>Lepturinae</taxon>
        <taxon>Rhagiini</taxon>
        <taxon>Rhamnusium</taxon>
    </lineage>
</organism>
<evidence type="ECO:0000313" key="4">
    <source>
        <dbReference type="EMBL" id="KAJ8970295.1"/>
    </source>
</evidence>
<name>A0AAV8ZS96_9CUCU</name>
<dbReference type="Proteomes" id="UP001162156">
    <property type="component" value="Unassembled WGS sequence"/>
</dbReference>
<comment type="caution">
    <text evidence="4">The sequence shown here is derived from an EMBL/GenBank/DDBJ whole genome shotgun (WGS) entry which is preliminary data.</text>
</comment>
<dbReference type="InterPro" id="IPR027806">
    <property type="entry name" value="HARBI1_dom"/>
</dbReference>
<dbReference type="GO" id="GO:0046872">
    <property type="term" value="F:metal ion binding"/>
    <property type="evidence" value="ECO:0007669"/>
    <property type="project" value="UniProtKB-KW"/>
</dbReference>
<dbReference type="Pfam" id="PF13359">
    <property type="entry name" value="DDE_Tnp_4"/>
    <property type="match status" value="1"/>
</dbReference>
<evidence type="ECO:0000259" key="3">
    <source>
        <dbReference type="Pfam" id="PF13359"/>
    </source>
</evidence>
<keyword evidence="5" id="KW-1185">Reference proteome</keyword>
<evidence type="ECO:0000313" key="5">
    <source>
        <dbReference type="Proteomes" id="UP001162156"/>
    </source>
</evidence>
<evidence type="ECO:0000256" key="1">
    <source>
        <dbReference type="ARBA" id="ARBA00001968"/>
    </source>
</evidence>
<keyword evidence="2" id="KW-0479">Metal-binding</keyword>
<dbReference type="AlphaFoldDB" id="A0AAV8ZS96"/>
<dbReference type="EMBL" id="JANEYF010000381">
    <property type="protein sequence ID" value="KAJ8970295.1"/>
    <property type="molecule type" value="Genomic_DNA"/>
</dbReference>
<accession>A0AAV8ZS96</accession>
<sequence length="153" mass="17646">MKRCDPEQFLRYTRMTVPVFEKLLSLMKDRLSRRLRSDGIGAEERLAITLHIVLMAACDVNYLFTLVDIGSYGSQSDVGIFRQSVFGERLENRTMNVPNSTKIPNTNVEMPYVFVGDEAFPLKHYIMRPYPGKNLTLTQKNFLLWTFTCPAND</sequence>
<feature type="domain" description="DDE Tnp4" evidence="3">
    <location>
        <begin position="53"/>
        <end position="142"/>
    </location>
</feature>
<protein>
    <recommendedName>
        <fullName evidence="3">DDE Tnp4 domain-containing protein</fullName>
    </recommendedName>
</protein>
<proteinExistence type="predicted"/>
<gene>
    <name evidence="4" type="ORF">NQ314_001300</name>
</gene>
<comment type="cofactor">
    <cofactor evidence="1">
        <name>a divalent metal cation</name>
        <dbReference type="ChEBI" id="CHEBI:60240"/>
    </cofactor>
</comment>